<keyword evidence="3 9" id="KW-0812">Transmembrane</keyword>
<organism evidence="13 14">
    <name type="scientific">Gordoniibacillus kamchatkensis</name>
    <dbReference type="NCBI Taxonomy" id="1590651"/>
    <lineage>
        <taxon>Bacteria</taxon>
        <taxon>Bacillati</taxon>
        <taxon>Bacillota</taxon>
        <taxon>Bacilli</taxon>
        <taxon>Bacillales</taxon>
        <taxon>Paenibacillaceae</taxon>
        <taxon>Gordoniibacillus</taxon>
    </lineage>
</organism>
<feature type="transmembrane region" description="Helical" evidence="9">
    <location>
        <begin position="256"/>
        <end position="276"/>
    </location>
</feature>
<dbReference type="SUPFAM" id="SSF81296">
    <property type="entry name" value="E set domains"/>
    <property type="match status" value="2"/>
</dbReference>
<evidence type="ECO:0000256" key="10">
    <source>
        <dbReference type="SAM" id="SignalP"/>
    </source>
</evidence>
<dbReference type="EMBL" id="JXAK01000001">
    <property type="protein sequence ID" value="KIL42491.1"/>
    <property type="molecule type" value="Genomic_DNA"/>
</dbReference>
<feature type="transmembrane region" description="Helical" evidence="9">
    <location>
        <begin position="418"/>
        <end position="435"/>
    </location>
</feature>
<evidence type="ECO:0000313" key="13">
    <source>
        <dbReference type="EMBL" id="KIL42491.1"/>
    </source>
</evidence>
<feature type="transmembrane region" description="Helical" evidence="9">
    <location>
        <begin position="455"/>
        <end position="471"/>
    </location>
</feature>
<proteinExistence type="predicted"/>
<evidence type="ECO:0000256" key="6">
    <source>
        <dbReference type="ARBA" id="ARBA00022989"/>
    </source>
</evidence>
<evidence type="ECO:0000256" key="5">
    <source>
        <dbReference type="ARBA" id="ARBA00022729"/>
    </source>
</evidence>
<keyword evidence="5 10" id="KW-0732">Signal</keyword>
<evidence type="ECO:0000313" key="14">
    <source>
        <dbReference type="Proteomes" id="UP000031967"/>
    </source>
</evidence>
<feature type="domain" description="CopC" evidence="11">
    <location>
        <begin position="25"/>
        <end position="121"/>
    </location>
</feature>
<dbReference type="InterPro" id="IPR008457">
    <property type="entry name" value="Cu-R_CopD_dom"/>
</dbReference>
<keyword evidence="2" id="KW-1003">Cell membrane</keyword>
<dbReference type="PANTHER" id="PTHR34820:SF4">
    <property type="entry name" value="INNER MEMBRANE PROTEIN YEBZ"/>
    <property type="match status" value="1"/>
</dbReference>
<reference evidence="13 14" key="1">
    <citation type="submission" date="2014-12" db="EMBL/GenBank/DDBJ databases">
        <title>Draft genome sequence of Paenibacillus kamchatkensis strain B-2647.</title>
        <authorList>
            <person name="Karlyshev A.V."/>
            <person name="Kudryashova E.B."/>
        </authorList>
    </citation>
    <scope>NUCLEOTIDE SEQUENCE [LARGE SCALE GENOMIC DNA]</scope>
    <source>
        <strain evidence="13 14">VKM B-2647</strain>
    </source>
</reference>
<sequence>MRISRLFVIICLLAMTALPQAAYGHSSIEKTSPSSGEVMNQSPQAIEVWFGDYVDIYKDSITVAGNKKADVLLEPPEFAPGDRQHVMSKLKKPLPSGKYTVTVSVISIDSHPLKSSFQFEVKNPNPSPEERFDNLQLARMSPSDGEIASSSPAELHLWYTEEAKITAFGVFDDKGKGVPLEEPAIDPADSKHHIVKVKETLHPGTYSVHVYAGIGHQEKPDVYYFAVGAYTPIQTGNSIPADHLLSVNKLQALGHWLSYAGLLMLAGIAFFQVVIARGTGDSGRIRKASYLLFATAILGFAVDLWLSRTEHEAVRLSELISFPFFWVPLLQMALLSAGFWLFAGKTRLVLLLLAAAAWAFTGHSVSPVYGGYVGIALGTLHIFAAAIWCGGIAALLLMAPQDEAESWLRRAGASFSKWAFASVIVVAASGVWMTLKYVPAFTLESFCASNWGKMVIVKGVSLLGIAALGYWQRRHLARLAALAARFVRNLRIELLAGWIALAAAAVAVDQSPREAEQGIVPKTVIADGVRASASITPLQTGTNDIRIRFDRGDFTRVRIALSMPPNERKEDTAFSLGNGEYGLTGTVLHSPGTIYMEVTAAKEDGSIAAFPFEIRVPGVERH</sequence>
<comment type="subcellular location">
    <subcellularLocation>
        <location evidence="1">Cell membrane</location>
        <topology evidence="1">Multi-pass membrane protein</topology>
    </subcellularLocation>
</comment>
<evidence type="ECO:0000256" key="3">
    <source>
        <dbReference type="ARBA" id="ARBA00022692"/>
    </source>
</evidence>
<dbReference type="InterPro" id="IPR014756">
    <property type="entry name" value="Ig_E-set"/>
</dbReference>
<keyword evidence="8 9" id="KW-0472">Membrane</keyword>
<evidence type="ECO:0000256" key="8">
    <source>
        <dbReference type="ARBA" id="ARBA00023136"/>
    </source>
</evidence>
<evidence type="ECO:0000256" key="1">
    <source>
        <dbReference type="ARBA" id="ARBA00004651"/>
    </source>
</evidence>
<dbReference type="RefSeq" id="WP_041044809.1">
    <property type="nucleotide sequence ID" value="NZ_JXAK01000001.1"/>
</dbReference>
<dbReference type="InterPro" id="IPR007348">
    <property type="entry name" value="CopC_dom"/>
</dbReference>
<keyword evidence="7" id="KW-0186">Copper</keyword>
<evidence type="ECO:0000256" key="2">
    <source>
        <dbReference type="ARBA" id="ARBA00022475"/>
    </source>
</evidence>
<feature type="chain" id="PRO_5046185815" description="CopC domain-containing protein" evidence="10">
    <location>
        <begin position="22"/>
        <end position="622"/>
    </location>
</feature>
<evidence type="ECO:0000256" key="7">
    <source>
        <dbReference type="ARBA" id="ARBA00023008"/>
    </source>
</evidence>
<gene>
    <name evidence="13" type="ORF">SD70_00935</name>
</gene>
<keyword evidence="6 9" id="KW-1133">Transmembrane helix</keyword>
<keyword evidence="14" id="KW-1185">Reference proteome</keyword>
<evidence type="ECO:0000256" key="4">
    <source>
        <dbReference type="ARBA" id="ARBA00022723"/>
    </source>
</evidence>
<dbReference type="Gene3D" id="2.60.40.1220">
    <property type="match status" value="2"/>
</dbReference>
<dbReference type="Proteomes" id="UP000031967">
    <property type="component" value="Unassembled WGS sequence"/>
</dbReference>
<feature type="domain" description="Copper resistance protein D" evidence="12">
    <location>
        <begin position="411"/>
        <end position="506"/>
    </location>
</feature>
<dbReference type="InterPro" id="IPR014755">
    <property type="entry name" value="Cu-Rt/internalin_Ig-like"/>
</dbReference>
<feature type="domain" description="CopC" evidence="11">
    <location>
        <begin position="137"/>
        <end position="209"/>
    </location>
</feature>
<evidence type="ECO:0000256" key="9">
    <source>
        <dbReference type="SAM" id="Phobius"/>
    </source>
</evidence>
<accession>A0ABR5AN90</accession>
<name>A0ABR5AN90_9BACL</name>
<dbReference type="InterPro" id="IPR032694">
    <property type="entry name" value="CopC/D"/>
</dbReference>
<dbReference type="Pfam" id="PF05425">
    <property type="entry name" value="CopD"/>
    <property type="match status" value="1"/>
</dbReference>
<protein>
    <recommendedName>
        <fullName evidence="15">CopC domain-containing protein</fullName>
    </recommendedName>
</protein>
<dbReference type="PANTHER" id="PTHR34820">
    <property type="entry name" value="INNER MEMBRANE PROTEIN YEBZ"/>
    <property type="match status" value="1"/>
</dbReference>
<evidence type="ECO:0008006" key="15">
    <source>
        <dbReference type="Google" id="ProtNLM"/>
    </source>
</evidence>
<keyword evidence="4" id="KW-0479">Metal-binding</keyword>
<evidence type="ECO:0000259" key="12">
    <source>
        <dbReference type="Pfam" id="PF05425"/>
    </source>
</evidence>
<feature type="signal peptide" evidence="10">
    <location>
        <begin position="1"/>
        <end position="21"/>
    </location>
</feature>
<feature type="transmembrane region" description="Helical" evidence="9">
    <location>
        <begin position="348"/>
        <end position="366"/>
    </location>
</feature>
<feature type="transmembrane region" description="Helical" evidence="9">
    <location>
        <begin position="319"/>
        <end position="341"/>
    </location>
</feature>
<feature type="transmembrane region" description="Helical" evidence="9">
    <location>
        <begin position="372"/>
        <end position="397"/>
    </location>
</feature>
<evidence type="ECO:0000259" key="11">
    <source>
        <dbReference type="Pfam" id="PF04234"/>
    </source>
</evidence>
<dbReference type="Pfam" id="PF04234">
    <property type="entry name" value="CopC"/>
    <property type="match status" value="2"/>
</dbReference>
<feature type="transmembrane region" description="Helical" evidence="9">
    <location>
        <begin position="288"/>
        <end position="307"/>
    </location>
</feature>
<comment type="caution">
    <text evidence="13">The sequence shown here is derived from an EMBL/GenBank/DDBJ whole genome shotgun (WGS) entry which is preliminary data.</text>
</comment>